<dbReference type="InterPro" id="IPR036286">
    <property type="entry name" value="LexA/Signal_pep-like_sf"/>
</dbReference>
<protein>
    <submittedName>
        <fullName evidence="1">Signal peptidase I</fullName>
    </submittedName>
</protein>
<proteinExistence type="predicted"/>
<reference evidence="1" key="1">
    <citation type="journal article" date="2012" name="PLoS ONE">
        <title>Gene sets for utilization of primary and secondary nutrition supplies in the distal gut of endangered iberian lynx.</title>
        <authorList>
            <person name="Alcaide M."/>
            <person name="Messina E."/>
            <person name="Richter M."/>
            <person name="Bargiela R."/>
            <person name="Peplies J."/>
            <person name="Huws S.A."/>
            <person name="Newbold C.J."/>
            <person name="Golyshin P.N."/>
            <person name="Simon M.A."/>
            <person name="Lopez G."/>
            <person name="Yakimov M.M."/>
            <person name="Ferrer M."/>
        </authorList>
    </citation>
    <scope>NUCLEOTIDE SEQUENCE</scope>
</reference>
<dbReference type="SUPFAM" id="SSF51306">
    <property type="entry name" value="LexA/Signal peptidase"/>
    <property type="match status" value="1"/>
</dbReference>
<evidence type="ECO:0000313" key="1">
    <source>
        <dbReference type="EMBL" id="EJW98358.1"/>
    </source>
</evidence>
<name>J9FV24_9ZZZZ</name>
<dbReference type="AlphaFoldDB" id="J9FV24"/>
<gene>
    <name evidence="1" type="ORF">EVA_13533</name>
</gene>
<dbReference type="EMBL" id="AMCI01004301">
    <property type="protein sequence ID" value="EJW98358.1"/>
    <property type="molecule type" value="Genomic_DNA"/>
</dbReference>
<comment type="caution">
    <text evidence="1">The sequence shown here is derived from an EMBL/GenBank/DDBJ whole genome shotgun (WGS) entry which is preliminary data.</text>
</comment>
<dbReference type="Gene3D" id="2.10.109.10">
    <property type="entry name" value="Umud Fragment, subunit A"/>
    <property type="match status" value="1"/>
</dbReference>
<organism evidence="1">
    <name type="scientific">gut metagenome</name>
    <dbReference type="NCBI Taxonomy" id="749906"/>
    <lineage>
        <taxon>unclassified sequences</taxon>
        <taxon>metagenomes</taxon>
        <taxon>organismal metagenomes</taxon>
    </lineage>
</organism>
<accession>J9FV24</accession>
<sequence>MRYLRHIVCPVLLTVVLLLAVRGLLINHIRLPEDTAVRGLLPGQRAFVSLTYYGLRLPGEQWWGYHRWGYRVPEVGEFILFNLPASIPSAPVPQSVGICQALPGDTVWIDPVRKLILPARTSPDAEVLVIPQRNRSLPVTPYNAHLLAYLLRQYEGCHATTNAQGQLLLDRTPVIQVRFSRDYYWIETRNDAYVLVPHDALIGKVVKVLNR</sequence>